<sequence>MSDFRFAPIENPDTEALWAGLRDGRLLIQKCSACNAHRHPPSPICHRCNEGEHEWVEASGRGTVWSHSVVHEPLDGWPSEVPYTVVIVTLEEGVKIVSNLVEGSHEAVRIGAPVELAVTQGAAGVALPRFRLADAG</sequence>
<protein>
    <submittedName>
        <fullName evidence="3">Zn-ribbon domain-containing OB-fold protein</fullName>
    </submittedName>
</protein>
<dbReference type="EMBL" id="JACSQU010000001">
    <property type="protein sequence ID" value="MBD7939966.1"/>
    <property type="molecule type" value="Genomic_DNA"/>
</dbReference>
<name>A0ABR8QWQ8_9CAUL</name>
<dbReference type="PANTHER" id="PTHR34075:SF5">
    <property type="entry name" value="BLR3430 PROTEIN"/>
    <property type="match status" value="1"/>
</dbReference>
<comment type="caution">
    <text evidence="3">The sequence shown here is derived from an EMBL/GenBank/DDBJ whole genome shotgun (WGS) entry which is preliminary data.</text>
</comment>
<organism evidence="3 4">
    <name type="scientific">Brevundimonas guildfordensis</name>
    <dbReference type="NCBI Taxonomy" id="2762241"/>
    <lineage>
        <taxon>Bacteria</taxon>
        <taxon>Pseudomonadati</taxon>
        <taxon>Pseudomonadota</taxon>
        <taxon>Alphaproteobacteria</taxon>
        <taxon>Caulobacterales</taxon>
        <taxon>Caulobacteraceae</taxon>
        <taxon>Brevundimonas</taxon>
    </lineage>
</organism>
<dbReference type="InterPro" id="IPR052513">
    <property type="entry name" value="Thioester_dehydratase-like"/>
</dbReference>
<gene>
    <name evidence="3" type="ORF">H9656_00995</name>
</gene>
<dbReference type="InterPro" id="IPR002878">
    <property type="entry name" value="ChsH2_C"/>
</dbReference>
<evidence type="ECO:0000313" key="4">
    <source>
        <dbReference type="Proteomes" id="UP000638918"/>
    </source>
</evidence>
<dbReference type="PANTHER" id="PTHR34075">
    <property type="entry name" value="BLR3430 PROTEIN"/>
    <property type="match status" value="1"/>
</dbReference>
<accession>A0ABR8QWQ8</accession>
<keyword evidence="4" id="KW-1185">Reference proteome</keyword>
<reference evidence="3 4" key="1">
    <citation type="submission" date="2020-08" db="EMBL/GenBank/DDBJ databases">
        <title>A Genomic Blueprint of the Chicken Gut Microbiome.</title>
        <authorList>
            <person name="Gilroy R."/>
            <person name="Ravi A."/>
            <person name="Getino M."/>
            <person name="Pursley I."/>
            <person name="Horton D.L."/>
            <person name="Alikhan N.-F."/>
            <person name="Baker D."/>
            <person name="Gharbi K."/>
            <person name="Hall N."/>
            <person name="Watson M."/>
            <person name="Adriaenssens E.M."/>
            <person name="Foster-Nyarko E."/>
            <person name="Jarju S."/>
            <person name="Secka A."/>
            <person name="Antonio M."/>
            <person name="Oren A."/>
            <person name="Chaudhuri R."/>
            <person name="La Ragione R.M."/>
            <person name="Hildebrand F."/>
            <person name="Pallen M.J."/>
        </authorList>
    </citation>
    <scope>NUCLEOTIDE SEQUENCE [LARGE SCALE GENOMIC DNA]</scope>
    <source>
        <strain evidence="3 4">Sa3CVA3</strain>
    </source>
</reference>
<dbReference type="Pfam" id="PF01796">
    <property type="entry name" value="OB_ChsH2_C"/>
    <property type="match status" value="1"/>
</dbReference>
<evidence type="ECO:0000313" key="3">
    <source>
        <dbReference type="EMBL" id="MBD7939966.1"/>
    </source>
</evidence>
<dbReference type="Proteomes" id="UP000638918">
    <property type="component" value="Unassembled WGS sequence"/>
</dbReference>
<evidence type="ECO:0000259" key="1">
    <source>
        <dbReference type="Pfam" id="PF01796"/>
    </source>
</evidence>
<feature type="domain" description="ChsH2 C-terminal OB-fold" evidence="1">
    <location>
        <begin position="55"/>
        <end position="118"/>
    </location>
</feature>
<dbReference type="RefSeq" id="WP_191742455.1">
    <property type="nucleotide sequence ID" value="NZ_JACSQU010000001.1"/>
</dbReference>
<dbReference type="InterPro" id="IPR022002">
    <property type="entry name" value="ChsH2_Znr"/>
</dbReference>
<dbReference type="Pfam" id="PF12172">
    <property type="entry name" value="zf-ChsH2"/>
    <property type="match status" value="1"/>
</dbReference>
<proteinExistence type="predicted"/>
<dbReference type="Gene3D" id="6.10.30.10">
    <property type="match status" value="1"/>
</dbReference>
<dbReference type="SUPFAM" id="SSF50249">
    <property type="entry name" value="Nucleic acid-binding proteins"/>
    <property type="match status" value="1"/>
</dbReference>
<feature type="domain" description="ChsH2 rubredoxin-like zinc ribbon" evidence="2">
    <location>
        <begin position="18"/>
        <end position="53"/>
    </location>
</feature>
<dbReference type="InterPro" id="IPR012340">
    <property type="entry name" value="NA-bd_OB-fold"/>
</dbReference>
<evidence type="ECO:0000259" key="2">
    <source>
        <dbReference type="Pfam" id="PF12172"/>
    </source>
</evidence>